<dbReference type="EC" id="3.5.1.10" evidence="3 4"/>
<proteinExistence type="inferred from homology"/>
<evidence type="ECO:0000256" key="2">
    <source>
        <dbReference type="ARBA" id="ARBA00022801"/>
    </source>
</evidence>
<evidence type="ECO:0000256" key="4">
    <source>
        <dbReference type="NCBIfam" id="TIGR00655"/>
    </source>
</evidence>
<dbReference type="InterPro" id="IPR045865">
    <property type="entry name" value="ACT-like_dom_sf"/>
</dbReference>
<dbReference type="GO" id="GO:0006189">
    <property type="term" value="P:'de novo' IMP biosynthetic process"/>
    <property type="evidence" value="ECO:0007669"/>
    <property type="project" value="UniProtKB-UniRule"/>
</dbReference>
<dbReference type="Proteomes" id="UP000198866">
    <property type="component" value="Unassembled WGS sequence"/>
</dbReference>
<evidence type="ECO:0000313" key="7">
    <source>
        <dbReference type="Proteomes" id="UP000198866"/>
    </source>
</evidence>
<organism evidence="6 7">
    <name type="scientific">Paraburkholderia diazotrophica</name>
    <dbReference type="NCBI Taxonomy" id="667676"/>
    <lineage>
        <taxon>Bacteria</taxon>
        <taxon>Pseudomonadati</taxon>
        <taxon>Pseudomonadota</taxon>
        <taxon>Betaproteobacteria</taxon>
        <taxon>Burkholderiales</taxon>
        <taxon>Burkholderiaceae</taxon>
        <taxon>Paraburkholderia</taxon>
    </lineage>
</organism>
<keyword evidence="1 3" id="KW-0554">One-carbon metabolism</keyword>
<dbReference type="STRING" id="667676.SAMN05192539_103742"/>
<dbReference type="CDD" id="cd08648">
    <property type="entry name" value="FMT_core_Formyl-FH4-Hydrolase_C"/>
    <property type="match status" value="1"/>
</dbReference>
<dbReference type="GO" id="GO:0006730">
    <property type="term" value="P:one-carbon metabolic process"/>
    <property type="evidence" value="ECO:0007669"/>
    <property type="project" value="UniProtKB-KW"/>
</dbReference>
<dbReference type="NCBIfam" id="NF004684">
    <property type="entry name" value="PRK06027.1"/>
    <property type="match status" value="1"/>
</dbReference>
<evidence type="ECO:0000256" key="1">
    <source>
        <dbReference type="ARBA" id="ARBA00022563"/>
    </source>
</evidence>
<dbReference type="InterPro" id="IPR036477">
    <property type="entry name" value="Formyl_transf_N_sf"/>
</dbReference>
<dbReference type="Gene3D" id="3.30.70.260">
    <property type="match status" value="1"/>
</dbReference>
<dbReference type="AlphaFoldDB" id="A0A1H7DYN2"/>
<comment type="pathway">
    <text evidence="3">Purine metabolism; IMP biosynthesis via de novo pathway; formate from 10-formyl-5,6,7,8-tetrahydrofolate: step 1/1.</text>
</comment>
<evidence type="ECO:0000259" key="5">
    <source>
        <dbReference type="Pfam" id="PF00551"/>
    </source>
</evidence>
<dbReference type="PANTHER" id="PTHR42706:SF1">
    <property type="entry name" value="FORMYLTETRAHYDROFOLATE DEFORMYLASE 2, MITOCHONDRIAL"/>
    <property type="match status" value="1"/>
</dbReference>
<dbReference type="OrthoDB" id="9806170at2"/>
<dbReference type="Pfam" id="PF00551">
    <property type="entry name" value="Formyl_trans_N"/>
    <property type="match status" value="1"/>
</dbReference>
<dbReference type="PANTHER" id="PTHR42706">
    <property type="entry name" value="FORMYLTETRAHYDROFOLATE DEFORMYLASE"/>
    <property type="match status" value="1"/>
</dbReference>
<dbReference type="UniPathway" id="UPA00074">
    <property type="reaction ID" value="UER00170"/>
</dbReference>
<comment type="similarity">
    <text evidence="3">Belongs to the PurU family.</text>
</comment>
<name>A0A1H7DYN2_9BURK</name>
<feature type="active site" evidence="3">
    <location>
        <position position="239"/>
    </location>
</feature>
<accession>A0A1H7DYN2</accession>
<dbReference type="RefSeq" id="WP_090872477.1">
    <property type="nucleotide sequence ID" value="NZ_FNYE01000037.1"/>
</dbReference>
<dbReference type="SUPFAM" id="SSF55021">
    <property type="entry name" value="ACT-like"/>
    <property type="match status" value="1"/>
</dbReference>
<dbReference type="InterPro" id="IPR004810">
    <property type="entry name" value="PurU"/>
</dbReference>
<dbReference type="Gene3D" id="3.40.50.170">
    <property type="entry name" value="Formyl transferase, N-terminal domain"/>
    <property type="match status" value="1"/>
</dbReference>
<dbReference type="EMBL" id="FNYE01000037">
    <property type="protein sequence ID" value="SEK06846.1"/>
    <property type="molecule type" value="Genomic_DNA"/>
</dbReference>
<dbReference type="PIRSF" id="PIRSF036480">
    <property type="entry name" value="FormyFH4_hydr"/>
    <property type="match status" value="1"/>
</dbReference>
<protein>
    <recommendedName>
        <fullName evidence="3 4">Formyltetrahydrofolate deformylase</fullName>
        <ecNumber evidence="3 4">3.5.1.10</ecNumber>
    </recommendedName>
    <alternativeName>
        <fullName evidence="3">Formyl-FH(4) hydrolase</fullName>
    </alternativeName>
</protein>
<dbReference type="PRINTS" id="PR01575">
    <property type="entry name" value="FFH4HYDRLASE"/>
</dbReference>
<gene>
    <name evidence="3" type="primary">purU</name>
    <name evidence="6" type="ORF">SAMN05192539_103742</name>
</gene>
<comment type="catalytic activity">
    <reaction evidence="3">
        <text>(6R)-10-formyltetrahydrofolate + H2O = (6S)-5,6,7,8-tetrahydrofolate + formate + H(+)</text>
        <dbReference type="Rhea" id="RHEA:19833"/>
        <dbReference type="ChEBI" id="CHEBI:15377"/>
        <dbReference type="ChEBI" id="CHEBI:15378"/>
        <dbReference type="ChEBI" id="CHEBI:15740"/>
        <dbReference type="ChEBI" id="CHEBI:57453"/>
        <dbReference type="ChEBI" id="CHEBI:195366"/>
        <dbReference type="EC" id="3.5.1.10"/>
    </reaction>
</comment>
<dbReference type="SUPFAM" id="SSF53328">
    <property type="entry name" value="Formyltransferase"/>
    <property type="match status" value="1"/>
</dbReference>
<evidence type="ECO:0000256" key="3">
    <source>
        <dbReference type="HAMAP-Rule" id="MF_01927"/>
    </source>
</evidence>
<reference evidence="7" key="1">
    <citation type="submission" date="2016-10" db="EMBL/GenBank/DDBJ databases">
        <authorList>
            <person name="Varghese N."/>
            <person name="Submissions S."/>
        </authorList>
    </citation>
    <scope>NUCLEOTIDE SEQUENCE [LARGE SCALE GENOMIC DNA]</scope>
    <source>
        <strain evidence="7">LMG 26031</strain>
    </source>
</reference>
<feature type="domain" description="Formyl transferase N-terminal" evidence="5">
    <location>
        <begin position="100"/>
        <end position="275"/>
    </location>
</feature>
<keyword evidence="2 3" id="KW-0378">Hydrolase</keyword>
<evidence type="ECO:0000313" key="6">
    <source>
        <dbReference type="EMBL" id="SEK06846.1"/>
    </source>
</evidence>
<dbReference type="GO" id="GO:0008864">
    <property type="term" value="F:formyltetrahydrofolate deformylase activity"/>
    <property type="evidence" value="ECO:0007669"/>
    <property type="project" value="UniProtKB-UniRule"/>
</dbReference>
<dbReference type="HAMAP" id="MF_01927">
    <property type="entry name" value="PurU"/>
    <property type="match status" value="1"/>
</dbReference>
<comment type="function">
    <text evidence="3">Catalyzes the hydrolysis of 10-formyltetrahydrofolate (formyl-FH4) to formate and tetrahydrofolate (FH4).</text>
</comment>
<keyword evidence="7" id="KW-1185">Reference proteome</keyword>
<dbReference type="InterPro" id="IPR041729">
    <property type="entry name" value="Formyl-FH4-Hydrolase_C"/>
</dbReference>
<dbReference type="InterPro" id="IPR002376">
    <property type="entry name" value="Formyl_transf_N"/>
</dbReference>
<sequence>MPATDRPKQFALTLSCPSAAGQVAAVVGFLDRHHCYIDELTVFDDDISSRFFVRCVFHGVASESTPVSALQIDTLRREFHPIAADFDMTWSMHDLDTRPKVLIMVSKLEHCLADLLFRWRMGELKMDIVGIASNHPDFEPLAAQHGLPFHHFPVTADTRAQQEAQILDLFESSGAELMILARYMQILSDETSRKLAGRAINIHHSFLPGFKGARPYHQAHARGVKLIGATAHFVTDDLDEGPIIEQEVQRVDHSYGPERMLAVGRDVECITLARAVKAFVERRVFINGDRTVVL</sequence>
<keyword evidence="3" id="KW-0658">Purine biosynthesis</keyword>
<dbReference type="InterPro" id="IPR044074">
    <property type="entry name" value="PurU_ACT"/>
</dbReference>
<dbReference type="CDD" id="cd04875">
    <property type="entry name" value="ACT_F4HF-DF"/>
    <property type="match status" value="1"/>
</dbReference>
<dbReference type="NCBIfam" id="TIGR00655">
    <property type="entry name" value="PurU"/>
    <property type="match status" value="1"/>
</dbReference>